<evidence type="ECO:0008006" key="4">
    <source>
        <dbReference type="Google" id="ProtNLM"/>
    </source>
</evidence>
<keyword evidence="2" id="KW-0067">ATP-binding</keyword>
<comment type="caution">
    <text evidence="3">The sequence shown here is derived from an EMBL/GenBank/DDBJ whole genome shotgun (WGS) entry which is preliminary data.</text>
</comment>
<feature type="non-terminal residue" evidence="3">
    <location>
        <position position="1"/>
    </location>
</feature>
<gene>
    <name evidence="3" type="ORF">S01H1_41222</name>
</gene>
<name>X0V1Y7_9ZZZZ</name>
<dbReference type="EMBL" id="BARS01026136">
    <property type="protein sequence ID" value="GAG12109.1"/>
    <property type="molecule type" value="Genomic_DNA"/>
</dbReference>
<evidence type="ECO:0000256" key="2">
    <source>
        <dbReference type="ARBA" id="ARBA00022840"/>
    </source>
</evidence>
<dbReference type="AlphaFoldDB" id="X0V1Y7"/>
<dbReference type="PANTHER" id="PTHR16305">
    <property type="entry name" value="TESTICULAR SOLUBLE ADENYLYL CYCLASE"/>
    <property type="match status" value="1"/>
</dbReference>
<organism evidence="3">
    <name type="scientific">marine sediment metagenome</name>
    <dbReference type="NCBI Taxonomy" id="412755"/>
    <lineage>
        <taxon>unclassified sequences</taxon>
        <taxon>metagenomes</taxon>
        <taxon>ecological metagenomes</taxon>
    </lineage>
</organism>
<evidence type="ECO:0000313" key="3">
    <source>
        <dbReference type="EMBL" id="GAG12109.1"/>
    </source>
</evidence>
<evidence type="ECO:0000256" key="1">
    <source>
        <dbReference type="ARBA" id="ARBA00022741"/>
    </source>
</evidence>
<feature type="non-terminal residue" evidence="3">
    <location>
        <position position="267"/>
    </location>
</feature>
<keyword evidence="1" id="KW-0547">Nucleotide-binding</keyword>
<dbReference type="InterPro" id="IPR011990">
    <property type="entry name" value="TPR-like_helical_dom_sf"/>
</dbReference>
<reference evidence="3" key="1">
    <citation type="journal article" date="2014" name="Front. Microbiol.">
        <title>High frequency of phylogenetically diverse reductive dehalogenase-homologous genes in deep subseafloor sedimentary metagenomes.</title>
        <authorList>
            <person name="Kawai M."/>
            <person name="Futagami T."/>
            <person name="Toyoda A."/>
            <person name="Takaki Y."/>
            <person name="Nishi S."/>
            <person name="Hori S."/>
            <person name="Arai W."/>
            <person name="Tsubouchi T."/>
            <person name="Morono Y."/>
            <person name="Uchiyama I."/>
            <person name="Ito T."/>
            <person name="Fujiyama A."/>
            <person name="Inagaki F."/>
            <person name="Takami H."/>
        </authorList>
    </citation>
    <scope>NUCLEOTIDE SEQUENCE</scope>
    <source>
        <strain evidence="3">Expedition CK06-06</strain>
    </source>
</reference>
<accession>X0V1Y7</accession>
<dbReference type="Gene3D" id="1.25.40.10">
    <property type="entry name" value="Tetratricopeptide repeat domain"/>
    <property type="match status" value="1"/>
</dbReference>
<proteinExistence type="predicted"/>
<dbReference type="PANTHER" id="PTHR16305:SF28">
    <property type="entry name" value="GUANYLATE CYCLASE DOMAIN-CONTAINING PROTEIN"/>
    <property type="match status" value="1"/>
</dbReference>
<dbReference type="GO" id="GO:0004016">
    <property type="term" value="F:adenylate cyclase activity"/>
    <property type="evidence" value="ECO:0007669"/>
    <property type="project" value="TreeGrafter"/>
</dbReference>
<sequence>GMIEWKDSGYYLAKDIQEVAIPSTIQEVIMARVDSLPDGAKSVLQTGSAIGREFSCELIKRVTGIPTPEMTPHLSVLRDSELLYERGIFPQATYIFRHSLTQEVAYDSLLQKRKQEIHERIGTAIEELYADRLEEFYEVLGHHYSRSENHEKAYQYLKLSGDKATQRYSSWEAFRFYKAAIDALNVLPENEQRKRRGIEVRLSMTPSMVRLAYPEDSLAILQESERLCQELGDDMSLARIASVIGVAYSLEGNTVQARKYHETAFRA</sequence>
<protein>
    <recommendedName>
        <fullName evidence="4">MalT-like TPR region domain-containing protein</fullName>
    </recommendedName>
</protein>
<dbReference type="GO" id="GO:0005524">
    <property type="term" value="F:ATP binding"/>
    <property type="evidence" value="ECO:0007669"/>
    <property type="project" value="UniProtKB-KW"/>
</dbReference>
<dbReference type="GO" id="GO:0005737">
    <property type="term" value="C:cytoplasm"/>
    <property type="evidence" value="ECO:0007669"/>
    <property type="project" value="TreeGrafter"/>
</dbReference>